<comment type="caution">
    <text evidence="1">The sequence shown here is derived from an EMBL/GenBank/DDBJ whole genome shotgun (WGS) entry which is preliminary data.</text>
</comment>
<evidence type="ECO:0000313" key="1">
    <source>
        <dbReference type="EMBL" id="REK73592.1"/>
    </source>
</evidence>
<dbReference type="Proteomes" id="UP000265581">
    <property type="component" value="Unassembled WGS sequence"/>
</dbReference>
<accession>A0A371PCE4</accession>
<name>A0A371PCE4_9ACTN</name>
<evidence type="ECO:0008006" key="3">
    <source>
        <dbReference type="Google" id="ProtNLM"/>
    </source>
</evidence>
<dbReference type="OrthoDB" id="5195799at2"/>
<dbReference type="AlphaFoldDB" id="A0A371PCE4"/>
<gene>
    <name evidence="1" type="ORF">DX116_08635</name>
</gene>
<reference evidence="1 2" key="1">
    <citation type="submission" date="2018-08" db="EMBL/GenBank/DDBJ databases">
        <title>Aeromicrobium sp. M2KJ-4, whole genome shotgun sequence.</title>
        <authorList>
            <person name="Tuo L."/>
        </authorList>
    </citation>
    <scope>NUCLEOTIDE SEQUENCE [LARGE SCALE GENOMIC DNA]</scope>
    <source>
        <strain evidence="1 2">M2KJ-4</strain>
    </source>
</reference>
<evidence type="ECO:0000313" key="2">
    <source>
        <dbReference type="Proteomes" id="UP000265581"/>
    </source>
</evidence>
<sequence>MSSDAPTDAAEAVAAAALAVPGVNALHAGVLGEVATYLPGRRINGVRLRDDSCEVHIVLDWGSPVVATADDVRAAIETLVDGPVDVTVEDVAGPA</sequence>
<keyword evidence="2" id="KW-1185">Reference proteome</keyword>
<organism evidence="1 2">
    <name type="scientific">Aeromicrobium endophyticum</name>
    <dbReference type="NCBI Taxonomy" id="2292704"/>
    <lineage>
        <taxon>Bacteria</taxon>
        <taxon>Bacillati</taxon>
        <taxon>Actinomycetota</taxon>
        <taxon>Actinomycetes</taxon>
        <taxon>Propionibacteriales</taxon>
        <taxon>Nocardioidaceae</taxon>
        <taxon>Aeromicrobium</taxon>
    </lineage>
</organism>
<proteinExistence type="predicted"/>
<dbReference type="RefSeq" id="WP_119703701.1">
    <property type="nucleotide sequence ID" value="NZ_JBHSOI010000001.1"/>
</dbReference>
<protein>
    <recommendedName>
        <fullName evidence="3">Asp23/Gls24 family envelope stress response protein</fullName>
    </recommendedName>
</protein>
<dbReference type="EMBL" id="QUBR01000001">
    <property type="protein sequence ID" value="REK73592.1"/>
    <property type="molecule type" value="Genomic_DNA"/>
</dbReference>